<organism evidence="1 2">
    <name type="scientific">Ornithinibacillus halotolerans</name>
    <dbReference type="NCBI Taxonomy" id="1274357"/>
    <lineage>
        <taxon>Bacteria</taxon>
        <taxon>Bacillati</taxon>
        <taxon>Bacillota</taxon>
        <taxon>Bacilli</taxon>
        <taxon>Bacillales</taxon>
        <taxon>Bacillaceae</taxon>
        <taxon>Ornithinibacillus</taxon>
    </lineage>
</organism>
<keyword evidence="2" id="KW-1185">Reference proteome</keyword>
<comment type="caution">
    <text evidence="1">The sequence shown here is derived from an EMBL/GenBank/DDBJ whole genome shotgun (WGS) entry which is preliminary data.</text>
</comment>
<protein>
    <submittedName>
        <fullName evidence="1">Uncharacterized protein</fullName>
    </submittedName>
</protein>
<dbReference type="Proteomes" id="UP000613512">
    <property type="component" value="Unassembled WGS sequence"/>
</dbReference>
<sequence length="57" mass="6825">MTFGVIPFVIFTLRVERNEVWRDPIRRYNTYPTIQATKKGKDNCPCLFKLFNDDDQI</sequence>
<evidence type="ECO:0000313" key="2">
    <source>
        <dbReference type="Proteomes" id="UP000613512"/>
    </source>
</evidence>
<reference evidence="1" key="1">
    <citation type="journal article" date="2014" name="Int. J. Syst. Evol. Microbiol.">
        <title>Complete genome sequence of Corynebacterium casei LMG S-19264T (=DSM 44701T), isolated from a smear-ripened cheese.</title>
        <authorList>
            <consortium name="US DOE Joint Genome Institute (JGI-PGF)"/>
            <person name="Walter F."/>
            <person name="Albersmeier A."/>
            <person name="Kalinowski J."/>
            <person name="Ruckert C."/>
        </authorList>
    </citation>
    <scope>NUCLEOTIDE SEQUENCE</scope>
    <source>
        <strain evidence="1">CGMCC 1.12408</strain>
    </source>
</reference>
<dbReference type="AlphaFoldDB" id="A0A916W8N5"/>
<dbReference type="EMBL" id="BMEY01000010">
    <property type="protein sequence ID" value="GGA78204.1"/>
    <property type="molecule type" value="Genomic_DNA"/>
</dbReference>
<accession>A0A916W8N5</accession>
<reference evidence="1" key="2">
    <citation type="submission" date="2020-09" db="EMBL/GenBank/DDBJ databases">
        <authorList>
            <person name="Sun Q."/>
            <person name="Zhou Y."/>
        </authorList>
    </citation>
    <scope>NUCLEOTIDE SEQUENCE</scope>
    <source>
        <strain evidence="1">CGMCC 1.12408</strain>
    </source>
</reference>
<gene>
    <name evidence="1" type="ORF">GCM10008025_22100</name>
</gene>
<name>A0A916W8N5_9BACI</name>
<proteinExistence type="predicted"/>
<evidence type="ECO:0000313" key="1">
    <source>
        <dbReference type="EMBL" id="GGA78204.1"/>
    </source>
</evidence>